<sequence length="107" mass="12409">MTPPATKPPTRGRQKQSKTKNLLDRFDRYQTETLRFMTDFRVPFDNNLAERDLRMIKVKQKISGTFRSPEGTRAFCRIRGFISTIKKQGKNVLEALTNTFKALPNTT</sequence>
<name>A0A0S6W2Z9_9BACT</name>
<feature type="region of interest" description="Disordered" evidence="1">
    <location>
        <begin position="1"/>
        <end position="22"/>
    </location>
</feature>
<dbReference type="Proteomes" id="UP000030700">
    <property type="component" value="Unassembled WGS sequence"/>
</dbReference>
<dbReference type="AlphaFoldDB" id="A0A0S6W2Z9"/>
<dbReference type="EMBL" id="DF820459">
    <property type="protein sequence ID" value="GAK52731.1"/>
    <property type="molecule type" value="Genomic_DNA"/>
</dbReference>
<dbReference type="Pfam" id="PF03050">
    <property type="entry name" value="DDE_Tnp_IS66"/>
    <property type="match status" value="1"/>
</dbReference>
<dbReference type="InterPro" id="IPR052344">
    <property type="entry name" value="Transposase-related"/>
</dbReference>
<gene>
    <name evidence="3" type="ORF">U14_03987</name>
</gene>
<proteinExistence type="predicted"/>
<reference evidence="3" key="1">
    <citation type="journal article" date="2015" name="PeerJ">
        <title>First genomic representation of candidate bacterial phylum KSB3 points to enhanced environmental sensing as a trigger of wastewater bulking.</title>
        <authorList>
            <person name="Sekiguchi Y."/>
            <person name="Ohashi A."/>
            <person name="Parks D.H."/>
            <person name="Yamauchi T."/>
            <person name="Tyson G.W."/>
            <person name="Hugenholtz P."/>
        </authorList>
    </citation>
    <scope>NUCLEOTIDE SEQUENCE [LARGE SCALE GENOMIC DNA]</scope>
</reference>
<evidence type="ECO:0000313" key="3">
    <source>
        <dbReference type="EMBL" id="GAK52731.1"/>
    </source>
</evidence>
<dbReference type="PANTHER" id="PTHR33678:SF1">
    <property type="entry name" value="BLL1576 PROTEIN"/>
    <property type="match status" value="1"/>
</dbReference>
<evidence type="ECO:0000313" key="4">
    <source>
        <dbReference type="Proteomes" id="UP000030700"/>
    </source>
</evidence>
<dbReference type="InterPro" id="IPR004291">
    <property type="entry name" value="Transposase_IS66_central"/>
</dbReference>
<organism evidence="3">
    <name type="scientific">Candidatus Moduliflexus flocculans</name>
    <dbReference type="NCBI Taxonomy" id="1499966"/>
    <lineage>
        <taxon>Bacteria</taxon>
        <taxon>Candidatus Moduliflexota</taxon>
        <taxon>Candidatus Moduliflexia</taxon>
        <taxon>Candidatus Moduliflexales</taxon>
        <taxon>Candidatus Moduliflexaceae</taxon>
    </lineage>
</organism>
<dbReference type="HOGENOM" id="CLU_169445_0_0_0"/>
<accession>A0A0S6W2Z9</accession>
<feature type="domain" description="Transposase IS66 central" evidence="2">
    <location>
        <begin position="12"/>
        <end position="73"/>
    </location>
</feature>
<evidence type="ECO:0000259" key="2">
    <source>
        <dbReference type="Pfam" id="PF03050"/>
    </source>
</evidence>
<keyword evidence="4" id="KW-1185">Reference proteome</keyword>
<protein>
    <submittedName>
        <fullName evidence="3">Transposase</fullName>
    </submittedName>
</protein>
<dbReference type="PANTHER" id="PTHR33678">
    <property type="entry name" value="BLL1576 PROTEIN"/>
    <property type="match status" value="1"/>
</dbReference>
<evidence type="ECO:0000256" key="1">
    <source>
        <dbReference type="SAM" id="MobiDB-lite"/>
    </source>
</evidence>